<name>A0A9Q0RT76_BLOTA</name>
<accession>A0A9Q0RT76</accession>
<evidence type="ECO:0000256" key="1">
    <source>
        <dbReference type="SAM" id="MobiDB-lite"/>
    </source>
</evidence>
<feature type="region of interest" description="Disordered" evidence="1">
    <location>
        <begin position="1"/>
        <end position="42"/>
    </location>
</feature>
<dbReference type="AlphaFoldDB" id="A0A9Q0RT76"/>
<feature type="compositionally biased region" description="Low complexity" evidence="1">
    <location>
        <begin position="26"/>
        <end position="37"/>
    </location>
</feature>
<dbReference type="InterPro" id="IPR002816">
    <property type="entry name" value="TraB/PrgY/GumN_fam"/>
</dbReference>
<dbReference type="PANTHER" id="PTHR21530:SF7">
    <property type="entry name" value="TRAB DOMAIN-CONTAINING PROTEIN"/>
    <property type="match status" value="1"/>
</dbReference>
<dbReference type="Proteomes" id="UP001142055">
    <property type="component" value="Chromosome 1"/>
</dbReference>
<dbReference type="OMA" id="INEIMVA"/>
<keyword evidence="3" id="KW-1185">Reference proteome</keyword>
<comment type="caution">
    <text evidence="2">The sequence shown here is derived from an EMBL/GenBank/DDBJ whole genome shotgun (WGS) entry which is preliminary data.</text>
</comment>
<dbReference type="CDD" id="cd14726">
    <property type="entry name" value="TraB_PrgY-like"/>
    <property type="match status" value="1"/>
</dbReference>
<dbReference type="InterPro" id="IPR046345">
    <property type="entry name" value="TraB_PrgY-like"/>
</dbReference>
<sequence>MADLSIPAKTDQEMSIENTASTNADSYITTEESYSSSEEIDDELSMLANKEFSPIKSDMSPSPHASMYSTNNTDRLMQTAQDTIPGQNESSSFQERFNIDFSSISDTVPENDEELLDLNNLPETVTILKTKDNLRTIYLVGTSHFSKQSHRDVRRVIRTVQPSVVMLELCRSRMCFISMGEDEIMNETKSLDFSKIRDYMKRNGFVQGFIYTLLLTASAKVTKDLEMAPGGEFRNAFAEAIKIPGCHVMLGDRPVDITLRRAIATLSTWQKIKMTYNCLFSNEKLNEEELEKYKQKDVLEQLIGELSEEFPGLSEVMVRERDQYLAYSLWKLCQSTEPGANVVGVVGIGHSAGIKANWDTVENVNIDELLKIPAHKASKTMFVIKYSFYGLVGYGIYRYIVPNVVKTSISNVVSHASTKLLQLF</sequence>
<evidence type="ECO:0000313" key="3">
    <source>
        <dbReference type="Proteomes" id="UP001142055"/>
    </source>
</evidence>
<protein>
    <recommendedName>
        <fullName evidence="4">TraB domain-containing protein</fullName>
    </recommendedName>
</protein>
<dbReference type="Pfam" id="PF01963">
    <property type="entry name" value="TraB_PrgY_gumN"/>
    <property type="match status" value="1"/>
</dbReference>
<dbReference type="OrthoDB" id="48306at2759"/>
<proteinExistence type="predicted"/>
<gene>
    <name evidence="2" type="ORF">RDWZM_004124</name>
</gene>
<dbReference type="EMBL" id="JAPWDV010000001">
    <property type="protein sequence ID" value="KAJ6225579.1"/>
    <property type="molecule type" value="Genomic_DNA"/>
</dbReference>
<reference evidence="2" key="1">
    <citation type="submission" date="2022-12" db="EMBL/GenBank/DDBJ databases">
        <title>Genome assemblies of Blomia tropicalis.</title>
        <authorList>
            <person name="Cui Y."/>
        </authorList>
    </citation>
    <scope>NUCLEOTIDE SEQUENCE</scope>
    <source>
        <tissue evidence="2">Adult mites</tissue>
    </source>
</reference>
<evidence type="ECO:0000313" key="2">
    <source>
        <dbReference type="EMBL" id="KAJ6225579.1"/>
    </source>
</evidence>
<organism evidence="2 3">
    <name type="scientific">Blomia tropicalis</name>
    <name type="common">Mite</name>
    <dbReference type="NCBI Taxonomy" id="40697"/>
    <lineage>
        <taxon>Eukaryota</taxon>
        <taxon>Metazoa</taxon>
        <taxon>Ecdysozoa</taxon>
        <taxon>Arthropoda</taxon>
        <taxon>Chelicerata</taxon>
        <taxon>Arachnida</taxon>
        <taxon>Acari</taxon>
        <taxon>Acariformes</taxon>
        <taxon>Sarcoptiformes</taxon>
        <taxon>Astigmata</taxon>
        <taxon>Glycyphagoidea</taxon>
        <taxon>Echimyopodidae</taxon>
        <taxon>Blomia</taxon>
    </lineage>
</organism>
<dbReference type="PANTHER" id="PTHR21530">
    <property type="entry name" value="PHEROMONE SHUTDOWN PROTEIN"/>
    <property type="match status" value="1"/>
</dbReference>
<feature type="compositionally biased region" description="Polar residues" evidence="1">
    <location>
        <begin position="13"/>
        <end position="25"/>
    </location>
</feature>
<evidence type="ECO:0008006" key="4">
    <source>
        <dbReference type="Google" id="ProtNLM"/>
    </source>
</evidence>